<dbReference type="STRING" id="67767.A0A0J7KGZ6"/>
<dbReference type="EMBL" id="LBMM01007675">
    <property type="protein sequence ID" value="KMQ89519.1"/>
    <property type="molecule type" value="Genomic_DNA"/>
</dbReference>
<reference evidence="1 2" key="1">
    <citation type="submission" date="2015-04" db="EMBL/GenBank/DDBJ databases">
        <title>Lasius niger genome sequencing.</title>
        <authorList>
            <person name="Konorov E.A."/>
            <person name="Nikitin M.A."/>
            <person name="Kirill M.V."/>
            <person name="Chang P."/>
        </authorList>
    </citation>
    <scope>NUCLEOTIDE SEQUENCE [LARGE SCALE GENOMIC DNA]</scope>
    <source>
        <tissue evidence="1">Whole</tissue>
    </source>
</reference>
<evidence type="ECO:0000313" key="2">
    <source>
        <dbReference type="Proteomes" id="UP000036403"/>
    </source>
</evidence>
<comment type="caution">
    <text evidence="1">The sequence shown here is derived from an EMBL/GenBank/DDBJ whole genome shotgun (WGS) entry which is preliminary data.</text>
</comment>
<evidence type="ECO:0000313" key="1">
    <source>
        <dbReference type="EMBL" id="KMQ89519.1"/>
    </source>
</evidence>
<dbReference type="Proteomes" id="UP000036403">
    <property type="component" value="Unassembled WGS sequence"/>
</dbReference>
<name>A0A0J7KGZ6_LASNI</name>
<dbReference type="PaxDb" id="67767-A0A0J7KGZ6"/>
<keyword evidence="2" id="KW-1185">Reference proteome</keyword>
<organism evidence="1 2">
    <name type="scientific">Lasius niger</name>
    <name type="common">Black garden ant</name>
    <dbReference type="NCBI Taxonomy" id="67767"/>
    <lineage>
        <taxon>Eukaryota</taxon>
        <taxon>Metazoa</taxon>
        <taxon>Ecdysozoa</taxon>
        <taxon>Arthropoda</taxon>
        <taxon>Hexapoda</taxon>
        <taxon>Insecta</taxon>
        <taxon>Pterygota</taxon>
        <taxon>Neoptera</taxon>
        <taxon>Endopterygota</taxon>
        <taxon>Hymenoptera</taxon>
        <taxon>Apocrita</taxon>
        <taxon>Aculeata</taxon>
        <taxon>Formicoidea</taxon>
        <taxon>Formicidae</taxon>
        <taxon>Formicinae</taxon>
        <taxon>Lasius</taxon>
        <taxon>Lasius</taxon>
    </lineage>
</organism>
<feature type="non-terminal residue" evidence="1">
    <location>
        <position position="302"/>
    </location>
</feature>
<accession>A0A0J7KGZ6</accession>
<gene>
    <name evidence="1" type="ORF">RF55_10846</name>
</gene>
<protein>
    <submittedName>
        <fullName evidence="1">Uncharacterized protein</fullName>
    </submittedName>
</protein>
<dbReference type="OrthoDB" id="6022258at2759"/>
<proteinExistence type="predicted"/>
<dbReference type="AlphaFoldDB" id="A0A0J7KGZ6"/>
<sequence>MCRRNFIFKTPVVLDNNLKILDLLNGINPINWQSVAIKTTNKAKQIISGKWKIYGNIHFEENIDGSEFLNGVNVTEISFALSKEHPEIDDIIGETHEFEGDIHDIRTIELDMFDYILVNYDTCRMKLILYTQTDFQVVDEVSDFGLIDKWIFFKSNRPLYLLTIAKRTCGRSSNNIWKLENNRLMHVLELGNVSNIMDLHQDIFVAMTYENLESAPEKVQSDILKSLISYKNENKKLSLISNTDPNVFVNQSLIYELQGKSANDTYLRNCLGCDSMLSFKVGIFEKEEYIYYDEKVSQDYIF</sequence>